<keyword evidence="4" id="KW-0418">Kinase</keyword>
<dbReference type="GO" id="GO:0004672">
    <property type="term" value="F:protein kinase activity"/>
    <property type="evidence" value="ECO:0007669"/>
    <property type="project" value="InterPro"/>
</dbReference>
<evidence type="ECO:0000313" key="4">
    <source>
        <dbReference type="EMBL" id="RIB25820.1"/>
    </source>
</evidence>
<comment type="caution">
    <text evidence="4">The sequence shown here is derived from an EMBL/GenBank/DDBJ whole genome shotgun (WGS) entry which is preliminary data.</text>
</comment>
<sequence length="154" mass="17715">KLQIAKEIAEGLEYLHSNDIVHLDLHPKNILVHGGEVMIADFGLSKQMTESINSNSAIFGMPAYIDPQCLKDPKYKRNKKSDIYSFGFILWEISSGKTPFQSYRSVDAIHILIYQGKREKPVNGTPKQYCDLYTRCWDDDPQKRPEIEEVLKIL</sequence>
<feature type="non-terminal residue" evidence="4">
    <location>
        <position position="154"/>
    </location>
</feature>
<organism evidence="4 5">
    <name type="scientific">Gigaspora rosea</name>
    <dbReference type="NCBI Taxonomy" id="44941"/>
    <lineage>
        <taxon>Eukaryota</taxon>
        <taxon>Fungi</taxon>
        <taxon>Fungi incertae sedis</taxon>
        <taxon>Mucoromycota</taxon>
        <taxon>Glomeromycotina</taxon>
        <taxon>Glomeromycetes</taxon>
        <taxon>Diversisporales</taxon>
        <taxon>Gigasporaceae</taxon>
        <taxon>Gigaspora</taxon>
    </lineage>
</organism>
<dbReference type="InterPro" id="IPR011009">
    <property type="entry name" value="Kinase-like_dom_sf"/>
</dbReference>
<name>A0A397VTC9_9GLOM</name>
<keyword evidence="2" id="KW-0067">ATP-binding</keyword>
<dbReference type="GO" id="GO:0005524">
    <property type="term" value="F:ATP binding"/>
    <property type="evidence" value="ECO:0007669"/>
    <property type="project" value="UniProtKB-KW"/>
</dbReference>
<evidence type="ECO:0000256" key="1">
    <source>
        <dbReference type="ARBA" id="ARBA00022741"/>
    </source>
</evidence>
<dbReference type="Gene3D" id="1.10.510.10">
    <property type="entry name" value="Transferase(Phosphotransferase) domain 1"/>
    <property type="match status" value="1"/>
</dbReference>
<dbReference type="Pfam" id="PF07714">
    <property type="entry name" value="PK_Tyr_Ser-Thr"/>
    <property type="match status" value="1"/>
</dbReference>
<evidence type="ECO:0000313" key="5">
    <source>
        <dbReference type="Proteomes" id="UP000266673"/>
    </source>
</evidence>
<dbReference type="SUPFAM" id="SSF56112">
    <property type="entry name" value="Protein kinase-like (PK-like)"/>
    <property type="match status" value="1"/>
</dbReference>
<keyword evidence="1" id="KW-0547">Nucleotide-binding</keyword>
<dbReference type="PROSITE" id="PS50011">
    <property type="entry name" value="PROTEIN_KINASE_DOM"/>
    <property type="match status" value="1"/>
</dbReference>
<dbReference type="PRINTS" id="PR00109">
    <property type="entry name" value="TYRKINASE"/>
</dbReference>
<dbReference type="InterPro" id="IPR000719">
    <property type="entry name" value="Prot_kinase_dom"/>
</dbReference>
<dbReference type="Proteomes" id="UP000266673">
    <property type="component" value="Unassembled WGS sequence"/>
</dbReference>
<proteinExistence type="predicted"/>
<evidence type="ECO:0000259" key="3">
    <source>
        <dbReference type="PROSITE" id="PS50011"/>
    </source>
</evidence>
<gene>
    <name evidence="4" type="ORF">C2G38_1905172</name>
</gene>
<protein>
    <submittedName>
        <fullName evidence="4">Kinase-like domain-containing protein</fullName>
    </submittedName>
</protein>
<reference evidence="4 5" key="1">
    <citation type="submission" date="2018-06" db="EMBL/GenBank/DDBJ databases">
        <title>Comparative genomics reveals the genomic features of Rhizophagus irregularis, R. cerebriforme, R. diaphanum and Gigaspora rosea, and their symbiotic lifestyle signature.</title>
        <authorList>
            <person name="Morin E."/>
            <person name="San Clemente H."/>
            <person name="Chen E.C.H."/>
            <person name="De La Providencia I."/>
            <person name="Hainaut M."/>
            <person name="Kuo A."/>
            <person name="Kohler A."/>
            <person name="Murat C."/>
            <person name="Tang N."/>
            <person name="Roy S."/>
            <person name="Loubradou J."/>
            <person name="Henrissat B."/>
            <person name="Grigoriev I.V."/>
            <person name="Corradi N."/>
            <person name="Roux C."/>
            <person name="Martin F.M."/>
        </authorList>
    </citation>
    <scope>NUCLEOTIDE SEQUENCE [LARGE SCALE GENOMIC DNA]</scope>
    <source>
        <strain evidence="4 5">DAOM 194757</strain>
    </source>
</reference>
<evidence type="ECO:0000256" key="2">
    <source>
        <dbReference type="ARBA" id="ARBA00022840"/>
    </source>
</evidence>
<dbReference type="PANTHER" id="PTHR44329:SF298">
    <property type="entry name" value="MIXED LINEAGE KINASE DOMAIN-LIKE PROTEIN"/>
    <property type="match status" value="1"/>
</dbReference>
<feature type="non-terminal residue" evidence="4">
    <location>
        <position position="1"/>
    </location>
</feature>
<feature type="domain" description="Protein kinase" evidence="3">
    <location>
        <begin position="1"/>
        <end position="154"/>
    </location>
</feature>
<dbReference type="OrthoDB" id="10261027at2759"/>
<dbReference type="EMBL" id="QKWP01000161">
    <property type="protein sequence ID" value="RIB25820.1"/>
    <property type="molecule type" value="Genomic_DNA"/>
</dbReference>
<dbReference type="STRING" id="44941.A0A397VTC9"/>
<keyword evidence="5" id="KW-1185">Reference proteome</keyword>
<dbReference type="InterPro" id="IPR051681">
    <property type="entry name" value="Ser/Thr_Kinases-Pseudokinases"/>
</dbReference>
<dbReference type="PANTHER" id="PTHR44329">
    <property type="entry name" value="SERINE/THREONINE-PROTEIN KINASE TNNI3K-RELATED"/>
    <property type="match status" value="1"/>
</dbReference>
<dbReference type="AlphaFoldDB" id="A0A397VTC9"/>
<dbReference type="InterPro" id="IPR001245">
    <property type="entry name" value="Ser-Thr/Tyr_kinase_cat_dom"/>
</dbReference>
<keyword evidence="4" id="KW-0808">Transferase</keyword>
<dbReference type="GO" id="GO:0097527">
    <property type="term" value="P:necroptotic signaling pathway"/>
    <property type="evidence" value="ECO:0007669"/>
    <property type="project" value="TreeGrafter"/>
</dbReference>
<accession>A0A397VTC9</accession>